<evidence type="ECO:0000256" key="2">
    <source>
        <dbReference type="ARBA" id="ARBA00005751"/>
    </source>
</evidence>
<evidence type="ECO:0000256" key="3">
    <source>
        <dbReference type="ARBA" id="ARBA00022448"/>
    </source>
</evidence>
<feature type="transmembrane region" description="Helical" evidence="10">
    <location>
        <begin position="188"/>
        <end position="210"/>
    </location>
</feature>
<keyword evidence="6 10" id="KW-1133">Transmembrane helix</keyword>
<keyword evidence="3 10" id="KW-0813">Transport</keyword>
<feature type="transmembrane region" description="Helical" evidence="10">
    <location>
        <begin position="317"/>
        <end position="335"/>
    </location>
</feature>
<protein>
    <recommendedName>
        <fullName evidence="9 10">Protein translocase subunit SecY</fullName>
    </recommendedName>
</protein>
<dbReference type="InterPro" id="IPR030659">
    <property type="entry name" value="SecY_CS"/>
</dbReference>
<dbReference type="AlphaFoldDB" id="A0A1H8VK67"/>
<keyword evidence="8 10" id="KW-0472">Membrane</keyword>
<dbReference type="GO" id="GO:0005886">
    <property type="term" value="C:plasma membrane"/>
    <property type="evidence" value="ECO:0007669"/>
    <property type="project" value="UniProtKB-SubCell"/>
</dbReference>
<comment type="caution">
    <text evidence="10">Lacks conserved residue(s) required for the propagation of feature annotation.</text>
</comment>
<comment type="subcellular location">
    <subcellularLocation>
        <location evidence="10">Cell membrane</location>
        <topology evidence="10">Multi-pass membrane protein</topology>
    </subcellularLocation>
    <subcellularLocation>
        <location evidence="1 12">Membrane</location>
        <topology evidence="1 12">Multi-pass membrane protein</topology>
    </subcellularLocation>
</comment>
<keyword evidence="10" id="KW-1003">Cell membrane</keyword>
<dbReference type="InterPro" id="IPR002208">
    <property type="entry name" value="SecY/SEC61-alpha"/>
</dbReference>
<dbReference type="GO" id="GO:0006605">
    <property type="term" value="P:protein targeting"/>
    <property type="evidence" value="ECO:0007669"/>
    <property type="project" value="UniProtKB-UniRule"/>
</dbReference>
<feature type="transmembrane region" description="Helical" evidence="10">
    <location>
        <begin position="155"/>
        <end position="176"/>
    </location>
</feature>
<dbReference type="PANTHER" id="PTHR10906">
    <property type="entry name" value="SECY/SEC61-ALPHA FAMILY MEMBER"/>
    <property type="match status" value="1"/>
</dbReference>
<feature type="transmembrane region" description="Helical" evidence="10">
    <location>
        <begin position="371"/>
        <end position="390"/>
    </location>
</feature>
<keyword evidence="15" id="KW-1185">Reference proteome</keyword>
<dbReference type="InterPro" id="IPR026593">
    <property type="entry name" value="SecY"/>
</dbReference>
<evidence type="ECO:0000256" key="10">
    <source>
        <dbReference type="HAMAP-Rule" id="MF_01465"/>
    </source>
</evidence>
<evidence type="ECO:0000256" key="5">
    <source>
        <dbReference type="ARBA" id="ARBA00022927"/>
    </source>
</evidence>
<dbReference type="Proteomes" id="UP000198893">
    <property type="component" value="Unassembled WGS sequence"/>
</dbReference>
<evidence type="ECO:0000256" key="6">
    <source>
        <dbReference type="ARBA" id="ARBA00022989"/>
    </source>
</evidence>
<dbReference type="NCBIfam" id="TIGR00967">
    <property type="entry name" value="3a0501s007"/>
    <property type="match status" value="1"/>
</dbReference>
<comment type="function">
    <text evidence="10 11">The central subunit of the protein translocation channel SecYEG. Consists of two halves formed by TMs 1-5 and 6-10. These two domains form a lateral gate at the front which open onto the bilayer between TMs 2 and 7, and are clamped together by SecE at the back. The channel is closed by both a pore ring composed of hydrophobic SecY resides and a short helix (helix 2A) on the extracellular side of the membrane which forms a plug. The plug probably moves laterally to allow the channel to open. The ring and the pore may move independently.</text>
</comment>
<dbReference type="HAMAP" id="MF_01465">
    <property type="entry name" value="SecY"/>
    <property type="match status" value="1"/>
</dbReference>
<feature type="transmembrane region" description="Helical" evidence="10">
    <location>
        <begin position="123"/>
        <end position="143"/>
    </location>
</feature>
<evidence type="ECO:0000313" key="14">
    <source>
        <dbReference type="EMBL" id="SEP15713.1"/>
    </source>
</evidence>
<comment type="similarity">
    <text evidence="2 10 13">Belongs to the SecY/SEC61-alpha family.</text>
</comment>
<name>A0A1H8VK67_9RHOB</name>
<accession>A0A1H8VK67</accession>
<dbReference type="FunFam" id="1.10.3370.10:FF:000001">
    <property type="entry name" value="Preprotein translocase subunit SecY"/>
    <property type="match status" value="1"/>
</dbReference>
<feature type="transmembrane region" description="Helical" evidence="10">
    <location>
        <begin position="216"/>
        <end position="238"/>
    </location>
</feature>
<dbReference type="PIRSF" id="PIRSF004557">
    <property type="entry name" value="SecY"/>
    <property type="match status" value="1"/>
</dbReference>
<dbReference type="STRING" id="569882.SAMN04490248_13026"/>
<organism evidence="14 15">
    <name type="scientific">Salinihabitans flavidus</name>
    <dbReference type="NCBI Taxonomy" id="569882"/>
    <lineage>
        <taxon>Bacteria</taxon>
        <taxon>Pseudomonadati</taxon>
        <taxon>Pseudomonadota</taxon>
        <taxon>Alphaproteobacteria</taxon>
        <taxon>Rhodobacterales</taxon>
        <taxon>Roseobacteraceae</taxon>
        <taxon>Salinihabitans</taxon>
    </lineage>
</organism>
<sequence>MVSAAEQMAANTSWASLAKATDLRNRILFTLGLLIVYRLGTYIPVPGIDGAALREFMEEASTGIGGILSMFTGGALGRMGIFALGIMPYISASIIIQLLASMIPALEQIKKEGEQGRKKLNQYTRYGTVALATLQSYGLAVSLVTGELVQPDVDYWFFIASCMITLVGGTMFLMWLGEQITARGIGNGISLIIFVGIIAEVPAALAQFLSQGRTGAISPAVIIGVILMVIVTIAFVVFMERALRKIHIQYPRRQVGMKVYDGGSSHLPVKVNPAGVIPAIFASSLLLLPTTISTFSGANSGPIMSTIMAYFGPGQPLYLLFFVAMIVFFAFFYTFNVSFKPDDVADNLKNQNGFVPGIRPGKKTSEYLEYVVTRVLVLGSGYLAAVCLLPEILRGQLAIPFYFGGTSVLIVVSVTMDTIQQVQSHLLAHQYEGLIEKSQLRGKGRKRGRKGAARR</sequence>
<comment type="subunit">
    <text evidence="10">Component of the Sec protein translocase complex. Heterotrimer consisting of SecY, SecE and SecG subunits. The heterotrimers can form oligomers, although 1 heterotrimer is thought to be able to translocate proteins. Interacts with the ribosome. Interacts with SecDF, and other proteins may be involved. Interacts with SecA.</text>
</comment>
<dbReference type="SUPFAM" id="SSF103491">
    <property type="entry name" value="Preprotein translocase SecY subunit"/>
    <property type="match status" value="1"/>
</dbReference>
<evidence type="ECO:0000256" key="9">
    <source>
        <dbReference type="ARBA" id="ARBA00039733"/>
    </source>
</evidence>
<dbReference type="OrthoDB" id="9809248at2"/>
<keyword evidence="7 10" id="KW-0811">Translocation</keyword>
<dbReference type="Gene3D" id="1.10.3370.10">
    <property type="entry name" value="SecY subunit domain"/>
    <property type="match status" value="1"/>
</dbReference>
<evidence type="ECO:0000256" key="13">
    <source>
        <dbReference type="RuleBase" id="RU004349"/>
    </source>
</evidence>
<evidence type="ECO:0000313" key="15">
    <source>
        <dbReference type="Proteomes" id="UP000198893"/>
    </source>
</evidence>
<dbReference type="PROSITE" id="PS00756">
    <property type="entry name" value="SECY_2"/>
    <property type="match status" value="1"/>
</dbReference>
<evidence type="ECO:0000256" key="8">
    <source>
        <dbReference type="ARBA" id="ARBA00023136"/>
    </source>
</evidence>
<dbReference type="EMBL" id="FODS01000030">
    <property type="protein sequence ID" value="SEP15713.1"/>
    <property type="molecule type" value="Genomic_DNA"/>
</dbReference>
<evidence type="ECO:0000256" key="12">
    <source>
        <dbReference type="RuleBase" id="RU003484"/>
    </source>
</evidence>
<evidence type="ECO:0000256" key="1">
    <source>
        <dbReference type="ARBA" id="ARBA00004141"/>
    </source>
</evidence>
<dbReference type="Pfam" id="PF00344">
    <property type="entry name" value="SecY"/>
    <property type="match status" value="1"/>
</dbReference>
<keyword evidence="5 10" id="KW-0653">Protein transport</keyword>
<dbReference type="PRINTS" id="PR00303">
    <property type="entry name" value="SECYTRNLCASE"/>
</dbReference>
<evidence type="ECO:0000256" key="7">
    <source>
        <dbReference type="ARBA" id="ARBA00023010"/>
    </source>
</evidence>
<dbReference type="RefSeq" id="WP_093120279.1">
    <property type="nucleotide sequence ID" value="NZ_FODS01000030.1"/>
</dbReference>
<feature type="transmembrane region" description="Helical" evidence="10">
    <location>
        <begin position="27"/>
        <end position="45"/>
    </location>
</feature>
<dbReference type="GO" id="GO:0065002">
    <property type="term" value="P:intracellular protein transmembrane transport"/>
    <property type="evidence" value="ECO:0007669"/>
    <property type="project" value="UniProtKB-UniRule"/>
</dbReference>
<dbReference type="GO" id="GO:0043952">
    <property type="term" value="P:protein transport by the Sec complex"/>
    <property type="evidence" value="ECO:0007669"/>
    <property type="project" value="UniProtKB-UniRule"/>
</dbReference>
<keyword evidence="4 10" id="KW-0812">Transmembrane</keyword>
<feature type="transmembrane region" description="Helical" evidence="10">
    <location>
        <begin position="397"/>
        <end position="416"/>
    </location>
</feature>
<evidence type="ECO:0000256" key="11">
    <source>
        <dbReference type="RuleBase" id="RU000537"/>
    </source>
</evidence>
<dbReference type="PROSITE" id="PS00755">
    <property type="entry name" value="SECY_1"/>
    <property type="match status" value="1"/>
</dbReference>
<reference evidence="14 15" key="1">
    <citation type="submission" date="2016-10" db="EMBL/GenBank/DDBJ databases">
        <authorList>
            <person name="de Groot N.N."/>
        </authorList>
    </citation>
    <scope>NUCLEOTIDE SEQUENCE [LARGE SCALE GENOMIC DNA]</scope>
    <source>
        <strain evidence="14 15">DSM 27842</strain>
    </source>
</reference>
<dbReference type="InterPro" id="IPR023201">
    <property type="entry name" value="SecY_dom_sf"/>
</dbReference>
<gene>
    <name evidence="10" type="primary">secY</name>
    <name evidence="14" type="ORF">SAMN04490248_13026</name>
</gene>
<evidence type="ECO:0000256" key="4">
    <source>
        <dbReference type="ARBA" id="ARBA00022692"/>
    </source>
</evidence>
<proteinExistence type="inferred from homology"/>
<feature type="transmembrane region" description="Helical" evidence="10">
    <location>
        <begin position="79"/>
        <end position="103"/>
    </location>
</feature>